<keyword evidence="1" id="KW-1133">Transmembrane helix</keyword>
<organism evidence="2 3">
    <name type="scientific">Rhizobium loti</name>
    <name type="common">Mesorhizobium loti</name>
    <dbReference type="NCBI Taxonomy" id="381"/>
    <lineage>
        <taxon>Bacteria</taxon>
        <taxon>Pseudomonadati</taxon>
        <taxon>Pseudomonadota</taxon>
        <taxon>Alphaproteobacteria</taxon>
        <taxon>Hyphomicrobiales</taxon>
        <taxon>Phyllobacteriaceae</taxon>
        <taxon>Mesorhizobium</taxon>
    </lineage>
</organism>
<keyword evidence="1" id="KW-0472">Membrane</keyword>
<proteinExistence type="predicted"/>
<protein>
    <submittedName>
        <fullName evidence="2">Anti-sigma factor</fullName>
    </submittedName>
</protein>
<name>A0A1A5JEJ2_RHILI</name>
<sequence length="224" mass="23197">MAMSAAEKMSRRDEMETLLPFYLNGSLEGSDLEAVEEWLATDPAAMAALGEAEAEFSGTSAANEAIRPPADALSRFAKALDAEAGPARKPAGSSWLAQAWGRFMAVPVGVAWAAAAVLLALIAVQSLVQPGGKGKDFEIAGAQDDLAKMPFALVKFKPDAKISDISAFLDSSGLKVIGGPTADGVFRIGMPAANATDYAKQLSLIAAQPFADTVIEGRKPVDGG</sequence>
<dbReference type="Proteomes" id="UP000093748">
    <property type="component" value="Unassembled WGS sequence"/>
</dbReference>
<dbReference type="AlphaFoldDB" id="A0A1A5JEJ2"/>
<reference evidence="3" key="1">
    <citation type="submission" date="2016-06" db="EMBL/GenBank/DDBJ databases">
        <title>NZP2037 Pacbio-Illumina hybrid assembly.</title>
        <authorList>
            <person name="Ramsay J.P."/>
        </authorList>
    </citation>
    <scope>NUCLEOTIDE SEQUENCE [LARGE SCALE GENOMIC DNA]</scope>
    <source>
        <strain evidence="3">R7ANS::ICEMlSym2042</strain>
    </source>
</reference>
<feature type="transmembrane region" description="Helical" evidence="1">
    <location>
        <begin position="103"/>
        <end position="124"/>
    </location>
</feature>
<evidence type="ECO:0000313" key="2">
    <source>
        <dbReference type="EMBL" id="OBP82444.1"/>
    </source>
</evidence>
<comment type="caution">
    <text evidence="2">The sequence shown here is derived from an EMBL/GenBank/DDBJ whole genome shotgun (WGS) entry which is preliminary data.</text>
</comment>
<keyword evidence="1" id="KW-0812">Transmembrane</keyword>
<gene>
    <name evidence="2" type="ORF">BAE39_02485</name>
</gene>
<evidence type="ECO:0000313" key="3">
    <source>
        <dbReference type="Proteomes" id="UP000093748"/>
    </source>
</evidence>
<evidence type="ECO:0000256" key="1">
    <source>
        <dbReference type="SAM" id="Phobius"/>
    </source>
</evidence>
<accession>A0A1A5JEJ2</accession>
<dbReference type="EMBL" id="LZTJ01000001">
    <property type="protein sequence ID" value="OBP82444.1"/>
    <property type="molecule type" value="Genomic_DNA"/>
</dbReference>